<feature type="region of interest" description="Disordered" evidence="1">
    <location>
        <begin position="1"/>
        <end position="62"/>
    </location>
</feature>
<dbReference type="Proteomes" id="UP000799771">
    <property type="component" value="Unassembled WGS sequence"/>
</dbReference>
<reference evidence="2" key="1">
    <citation type="journal article" date="2020" name="Stud. Mycol.">
        <title>101 Dothideomycetes genomes: a test case for predicting lifestyles and emergence of pathogens.</title>
        <authorList>
            <person name="Haridas S."/>
            <person name="Albert R."/>
            <person name="Binder M."/>
            <person name="Bloem J."/>
            <person name="Labutti K."/>
            <person name="Salamov A."/>
            <person name="Andreopoulos B."/>
            <person name="Baker S."/>
            <person name="Barry K."/>
            <person name="Bills G."/>
            <person name="Bluhm B."/>
            <person name="Cannon C."/>
            <person name="Castanera R."/>
            <person name="Culley D."/>
            <person name="Daum C."/>
            <person name="Ezra D."/>
            <person name="Gonzalez J."/>
            <person name="Henrissat B."/>
            <person name="Kuo A."/>
            <person name="Liang C."/>
            <person name="Lipzen A."/>
            <person name="Lutzoni F."/>
            <person name="Magnuson J."/>
            <person name="Mondo S."/>
            <person name="Nolan M."/>
            <person name="Ohm R."/>
            <person name="Pangilinan J."/>
            <person name="Park H.-J."/>
            <person name="Ramirez L."/>
            <person name="Alfaro M."/>
            <person name="Sun H."/>
            <person name="Tritt A."/>
            <person name="Yoshinaga Y."/>
            <person name="Zwiers L.-H."/>
            <person name="Turgeon B."/>
            <person name="Goodwin S."/>
            <person name="Spatafora J."/>
            <person name="Crous P."/>
            <person name="Grigoriev I."/>
        </authorList>
    </citation>
    <scope>NUCLEOTIDE SEQUENCE</scope>
    <source>
        <strain evidence="2">CBS 119687</strain>
    </source>
</reference>
<feature type="compositionally biased region" description="Low complexity" evidence="1">
    <location>
        <begin position="24"/>
        <end position="39"/>
    </location>
</feature>
<evidence type="ECO:0000313" key="3">
    <source>
        <dbReference type="Proteomes" id="UP000799771"/>
    </source>
</evidence>
<evidence type="ECO:0000256" key="1">
    <source>
        <dbReference type="SAM" id="MobiDB-lite"/>
    </source>
</evidence>
<sequence length="232" mass="25849">MSHNSPSEKSRQPQHSAPHPPTTRPSSSSRRIPQQQPPHLSFTSTTPSPFYYAPTRRTRHSPTTCLGTIAEALEHGTDEPSTPNYVKLKERHVRMRGEGHCYGSAVDAPKPVGTEYLRSVMRIGRGADRGEEPSTVSYAKLEKTPDYLRSEGHCYGDAAAASARERAGRVVATEYSRWVMQIGRSKGEGEDVRVVGGRSQGSLKVVLRIEVSVLKQEKSPRWSLKGFLRRLW</sequence>
<accession>A0A6A6AIW8</accession>
<feature type="compositionally biased region" description="Basic and acidic residues" evidence="1">
    <location>
        <begin position="1"/>
        <end position="11"/>
    </location>
</feature>
<gene>
    <name evidence="2" type="ORF">P153DRAFT_365649</name>
</gene>
<evidence type="ECO:0000313" key="2">
    <source>
        <dbReference type="EMBL" id="KAF2131038.1"/>
    </source>
</evidence>
<protein>
    <submittedName>
        <fullName evidence="2">Uncharacterized protein</fullName>
    </submittedName>
</protein>
<organism evidence="2 3">
    <name type="scientific">Dothidotthia symphoricarpi CBS 119687</name>
    <dbReference type="NCBI Taxonomy" id="1392245"/>
    <lineage>
        <taxon>Eukaryota</taxon>
        <taxon>Fungi</taxon>
        <taxon>Dikarya</taxon>
        <taxon>Ascomycota</taxon>
        <taxon>Pezizomycotina</taxon>
        <taxon>Dothideomycetes</taxon>
        <taxon>Pleosporomycetidae</taxon>
        <taxon>Pleosporales</taxon>
        <taxon>Dothidotthiaceae</taxon>
        <taxon>Dothidotthia</taxon>
    </lineage>
</organism>
<dbReference type="GeneID" id="54408297"/>
<dbReference type="RefSeq" id="XP_033525425.1">
    <property type="nucleotide sequence ID" value="XM_033667865.1"/>
</dbReference>
<proteinExistence type="predicted"/>
<dbReference type="EMBL" id="ML977503">
    <property type="protein sequence ID" value="KAF2131038.1"/>
    <property type="molecule type" value="Genomic_DNA"/>
</dbReference>
<keyword evidence="3" id="KW-1185">Reference proteome</keyword>
<name>A0A6A6AIW8_9PLEO</name>
<dbReference type="AlphaFoldDB" id="A0A6A6AIW8"/>